<keyword evidence="6" id="KW-0479">Metal-binding</keyword>
<gene>
    <name evidence="21" type="ORF">HJC23_009829</name>
</gene>
<dbReference type="InterPro" id="IPR008250">
    <property type="entry name" value="ATPase_P-typ_transduc_dom_A_sf"/>
</dbReference>
<comment type="catalytic activity">
    <reaction evidence="15">
        <text>Ca(2+)(in) + ATP + H2O = Ca(2+)(out) + ADP + phosphate + H(+)</text>
        <dbReference type="Rhea" id="RHEA:18105"/>
        <dbReference type="ChEBI" id="CHEBI:15377"/>
        <dbReference type="ChEBI" id="CHEBI:15378"/>
        <dbReference type="ChEBI" id="CHEBI:29108"/>
        <dbReference type="ChEBI" id="CHEBI:30616"/>
        <dbReference type="ChEBI" id="CHEBI:43474"/>
        <dbReference type="ChEBI" id="CHEBI:456216"/>
        <dbReference type="EC" id="7.2.2.10"/>
    </reaction>
</comment>
<evidence type="ECO:0000256" key="9">
    <source>
        <dbReference type="ARBA" id="ARBA00022840"/>
    </source>
</evidence>
<feature type="transmembrane region" description="Helical" evidence="17">
    <location>
        <begin position="1101"/>
        <end position="1119"/>
    </location>
</feature>
<evidence type="ECO:0000256" key="2">
    <source>
        <dbReference type="ARBA" id="ARBA00012790"/>
    </source>
</evidence>
<dbReference type="Gene3D" id="3.40.1110.10">
    <property type="entry name" value="Calcium-transporting ATPase, cytoplasmic domain N"/>
    <property type="match status" value="1"/>
</dbReference>
<feature type="transmembrane region" description="Helical" evidence="17">
    <location>
        <begin position="1047"/>
        <end position="1072"/>
    </location>
</feature>
<keyword evidence="14 17" id="KW-0472">Membrane</keyword>
<dbReference type="GO" id="GO:0005388">
    <property type="term" value="F:P-type calcium transporter activity"/>
    <property type="evidence" value="ECO:0007669"/>
    <property type="project" value="UniProtKB-EC"/>
</dbReference>
<feature type="transmembrane region" description="Helical" evidence="17">
    <location>
        <begin position="978"/>
        <end position="1000"/>
    </location>
</feature>
<feature type="domain" description="P-type ATPase A" evidence="18">
    <location>
        <begin position="312"/>
        <end position="411"/>
    </location>
</feature>
<proteinExistence type="predicted"/>
<evidence type="ECO:0000259" key="18">
    <source>
        <dbReference type="Pfam" id="PF00122"/>
    </source>
</evidence>
<dbReference type="GO" id="GO:0012505">
    <property type="term" value="C:endomembrane system"/>
    <property type="evidence" value="ECO:0007669"/>
    <property type="project" value="UniProtKB-SubCell"/>
</dbReference>
<evidence type="ECO:0000256" key="10">
    <source>
        <dbReference type="ARBA" id="ARBA00022842"/>
    </source>
</evidence>
<dbReference type="Pfam" id="PF00122">
    <property type="entry name" value="E1-E2_ATPase"/>
    <property type="match status" value="1"/>
</dbReference>
<evidence type="ECO:0000256" key="12">
    <source>
        <dbReference type="ARBA" id="ARBA00022989"/>
    </source>
</evidence>
<evidence type="ECO:0000256" key="17">
    <source>
        <dbReference type="SAM" id="Phobius"/>
    </source>
</evidence>
<dbReference type="SUPFAM" id="SSF81660">
    <property type="entry name" value="Metal cation-transporting ATPase, ATP-binding domain N"/>
    <property type="match status" value="1"/>
</dbReference>
<dbReference type="EMBL" id="JABMIG020000169">
    <property type="protein sequence ID" value="KAL3787778.1"/>
    <property type="molecule type" value="Genomic_DNA"/>
</dbReference>
<sequence length="1223" mass="132953">MSKLTPGDASEHISHQESSMKTPKEDSFSKAGKGFGNKVDPLVVLDISLGKTEDDGPIKSPRFGGLANIVDSSLRSIQSASSAILHHMIFAKAADPDAPFVVTTKDLSDLSTERTHQALARVLSKAASNLPAASPEEEESLKNNRIQIEALVRRIGTEDDDDGRRKSLAEDSKDTMQRKHDMEMAATALATVVLRSKPDEGIRNDASEIEFRRSAFGTNAIADKKLDSFLKLCWNAVQDFVLLMLIALGIIGILVETTIGLEPGEQCGHCWFEGAAILTSVIIVVLVTAGIDYAKQFAFIRLTHSLNETNTKMVIRDGQQISVTDDDIVVGDILSVNSHNLASIPADCVVLGPPLSGGLKIDESTLTGESVLISKNPGDVVLSGTTAVQGAAKMVVIALGTNSVAGKIKARVYESSDHEGEGLDGDEDSPLFVKLEKIAKRIGVAGTCAAIVSFVVNCIKGFAFGDEDPKQALIEYIVTAITVLAVSVPEGLPLAVTLALAYSSNKMMKEQNLVKHLDACETMGCATTICTDKVRTLTANKMTARAIYTTKTDFSCNDPAISLGEFVQKDPQSPNESTTSLIATLIAIDTMDETTVKFEGSKLVDSTGNPTEVALLVLAHDLGHDYQEIRDSTRGRSGKGELAEFLVEGKQIGFSSARKMMSWVVPLKSGGYRVYCKGATEVLVARCTRELINTDSEDSSMEMSNDSRQDILCVAEAYARRGMRTLGLAYNDIAVDVDFDAKSETLLNSDGSEALCIETELVFVALVGIEDPLRPEVPGAIKTCYDAGIDVRLVTGDSPNTAVSIAYQAGILQDFHFIDTGVEKVASNLKPNVLMDGKTFRQKVYKIDEDGSKEFDQTAFDVIWPHLRVLARSSPDDKLTLAHGLNQSMLFVDQEKCKELKSVDNIVIFPDRQVVAMTGDGTNDAPALKRADIGFAMGISGTQIAKDAADIILLDDNFASIVTAAKWGRNVYASIQKFLQFQLTVNIAAVVTALVGSFAYAKSPLAAIQLLWVNLIMDSLASLALASEPPTDELLKRSPTNRSKSIIASRMWANMFGQAFYQVCVIMFLLFFGPEVFGFEDGHLVESDDGLYPGWKKEKSVHYTLIFNTFVWMQLFNEVNSRCLQGEVNVFRGIDKNPLFCGILSLTIVLQIIMVEFGGMAMSVAEDGLEGKYWGVSMAFGSGSLLMQQVINILYKYGYFSYDLWRERRRINSDPRISTHVGQ</sequence>
<comment type="subcellular location">
    <subcellularLocation>
        <location evidence="1">Endomembrane system</location>
        <topology evidence="1">Multi-pass membrane protein</topology>
    </subcellularLocation>
</comment>
<dbReference type="Pfam" id="PF08282">
    <property type="entry name" value="Hydrolase_3"/>
    <property type="match status" value="1"/>
</dbReference>
<dbReference type="InterPro" id="IPR023298">
    <property type="entry name" value="ATPase_P-typ_TM_dom_sf"/>
</dbReference>
<dbReference type="InterPro" id="IPR036412">
    <property type="entry name" value="HAD-like_sf"/>
</dbReference>
<evidence type="ECO:0000256" key="1">
    <source>
        <dbReference type="ARBA" id="ARBA00004127"/>
    </source>
</evidence>
<feature type="transmembrane region" description="Helical" evidence="17">
    <location>
        <begin position="1173"/>
        <end position="1195"/>
    </location>
</feature>
<feature type="transmembrane region" description="Helical" evidence="17">
    <location>
        <begin position="1139"/>
        <end position="1161"/>
    </location>
</feature>
<dbReference type="AlphaFoldDB" id="A0ABD3PI49"/>
<feature type="transmembrane region" description="Helical" evidence="17">
    <location>
        <begin position="232"/>
        <end position="255"/>
    </location>
</feature>
<organism evidence="21 22">
    <name type="scientific">Cyclotella cryptica</name>
    <dbReference type="NCBI Taxonomy" id="29204"/>
    <lineage>
        <taxon>Eukaryota</taxon>
        <taxon>Sar</taxon>
        <taxon>Stramenopiles</taxon>
        <taxon>Ochrophyta</taxon>
        <taxon>Bacillariophyta</taxon>
        <taxon>Coscinodiscophyceae</taxon>
        <taxon>Thalassiosirophycidae</taxon>
        <taxon>Stephanodiscales</taxon>
        <taxon>Stephanodiscaceae</taxon>
        <taxon>Cyclotella</taxon>
    </lineage>
</organism>
<dbReference type="FunFam" id="3.40.50.1000:FF:000512">
    <property type="entry name" value="Calcium transporting rt-atpase"/>
    <property type="match status" value="1"/>
</dbReference>
<keyword evidence="10" id="KW-0460">Magnesium</keyword>
<dbReference type="PRINTS" id="PR00119">
    <property type="entry name" value="CATATPASE"/>
</dbReference>
<keyword evidence="13" id="KW-0406">Ion transport</keyword>
<dbReference type="Gene3D" id="2.70.150.10">
    <property type="entry name" value="Calcium-transporting ATPase, cytoplasmic transduction domain A"/>
    <property type="match status" value="1"/>
</dbReference>
<dbReference type="PANTHER" id="PTHR24093">
    <property type="entry name" value="CATION TRANSPORTING ATPASE"/>
    <property type="match status" value="1"/>
</dbReference>
<dbReference type="GO" id="GO:0046872">
    <property type="term" value="F:metal ion binding"/>
    <property type="evidence" value="ECO:0007669"/>
    <property type="project" value="UniProtKB-KW"/>
</dbReference>
<keyword evidence="7" id="KW-0547">Nucleotide-binding</keyword>
<evidence type="ECO:0000256" key="3">
    <source>
        <dbReference type="ARBA" id="ARBA00022448"/>
    </source>
</evidence>
<evidence type="ECO:0000256" key="6">
    <source>
        <dbReference type="ARBA" id="ARBA00022723"/>
    </source>
</evidence>
<dbReference type="InterPro" id="IPR023299">
    <property type="entry name" value="ATPase_P-typ_cyto_dom_N"/>
</dbReference>
<dbReference type="SUPFAM" id="SSF56784">
    <property type="entry name" value="HAD-like"/>
    <property type="match status" value="1"/>
</dbReference>
<protein>
    <recommendedName>
        <fullName evidence="2">P-type Ca(2+) transporter</fullName>
        <ecNumber evidence="2">7.2.2.10</ecNumber>
    </recommendedName>
</protein>
<evidence type="ECO:0000256" key="15">
    <source>
        <dbReference type="ARBA" id="ARBA00048694"/>
    </source>
</evidence>
<feature type="region of interest" description="Disordered" evidence="16">
    <location>
        <begin position="157"/>
        <end position="177"/>
    </location>
</feature>
<keyword evidence="3" id="KW-0813">Transport</keyword>
<feature type="transmembrane region" description="Helical" evidence="17">
    <location>
        <begin position="476"/>
        <end position="502"/>
    </location>
</feature>
<feature type="transmembrane region" description="Helical" evidence="17">
    <location>
        <begin position="442"/>
        <end position="464"/>
    </location>
</feature>
<keyword evidence="12 17" id="KW-1133">Transmembrane helix</keyword>
<dbReference type="InterPro" id="IPR059000">
    <property type="entry name" value="ATPase_P-type_domA"/>
</dbReference>
<dbReference type="InterPro" id="IPR006068">
    <property type="entry name" value="ATPase_P-typ_cation-transptr_C"/>
</dbReference>
<evidence type="ECO:0000256" key="11">
    <source>
        <dbReference type="ARBA" id="ARBA00022967"/>
    </source>
</evidence>
<keyword evidence="8" id="KW-0106">Calcium</keyword>
<dbReference type="FunFam" id="1.20.1110.10:FF:000039">
    <property type="entry name" value="Calcium-transporting ATPase"/>
    <property type="match status" value="1"/>
</dbReference>
<dbReference type="InterPro" id="IPR004014">
    <property type="entry name" value="ATPase_P-typ_cation-transptr_N"/>
</dbReference>
<evidence type="ECO:0000313" key="21">
    <source>
        <dbReference type="EMBL" id="KAL3787778.1"/>
    </source>
</evidence>
<feature type="transmembrane region" description="Helical" evidence="17">
    <location>
        <begin position="275"/>
        <end position="294"/>
    </location>
</feature>
<accession>A0ABD3PI49</accession>
<evidence type="ECO:0000256" key="8">
    <source>
        <dbReference type="ARBA" id="ARBA00022837"/>
    </source>
</evidence>
<dbReference type="InterPro" id="IPR001757">
    <property type="entry name" value="P_typ_ATPase"/>
</dbReference>
<evidence type="ECO:0000256" key="13">
    <source>
        <dbReference type="ARBA" id="ARBA00023065"/>
    </source>
</evidence>
<evidence type="ECO:0000256" key="5">
    <source>
        <dbReference type="ARBA" id="ARBA00022692"/>
    </source>
</evidence>
<keyword evidence="22" id="KW-1185">Reference proteome</keyword>
<name>A0ABD3PI49_9STRA</name>
<evidence type="ECO:0000256" key="7">
    <source>
        <dbReference type="ARBA" id="ARBA00022741"/>
    </source>
</evidence>
<dbReference type="PANTHER" id="PTHR24093:SF369">
    <property type="entry name" value="CALCIUM-TRANSPORTING ATPASE"/>
    <property type="match status" value="1"/>
</dbReference>
<evidence type="ECO:0000313" key="22">
    <source>
        <dbReference type="Proteomes" id="UP001516023"/>
    </source>
</evidence>
<dbReference type="SUPFAM" id="SSF81665">
    <property type="entry name" value="Calcium ATPase, transmembrane domain M"/>
    <property type="match status" value="1"/>
</dbReference>
<evidence type="ECO:0000256" key="16">
    <source>
        <dbReference type="SAM" id="MobiDB-lite"/>
    </source>
</evidence>
<dbReference type="SUPFAM" id="SSF81653">
    <property type="entry name" value="Calcium ATPase, transduction domain A"/>
    <property type="match status" value="1"/>
</dbReference>
<dbReference type="Pfam" id="PF13246">
    <property type="entry name" value="Cation_ATPase"/>
    <property type="match status" value="1"/>
</dbReference>
<evidence type="ECO:0000256" key="14">
    <source>
        <dbReference type="ARBA" id="ARBA00023136"/>
    </source>
</evidence>
<dbReference type="Pfam" id="PF00689">
    <property type="entry name" value="Cation_ATPase_C"/>
    <property type="match status" value="1"/>
</dbReference>
<reference evidence="21 22" key="1">
    <citation type="journal article" date="2020" name="G3 (Bethesda)">
        <title>Improved Reference Genome for Cyclotella cryptica CCMP332, a Model for Cell Wall Morphogenesis, Salinity Adaptation, and Lipid Production in Diatoms (Bacillariophyta).</title>
        <authorList>
            <person name="Roberts W.R."/>
            <person name="Downey K.M."/>
            <person name="Ruck E.C."/>
            <person name="Traller J.C."/>
            <person name="Alverson A.J."/>
        </authorList>
    </citation>
    <scope>NUCLEOTIDE SEQUENCE [LARGE SCALE GENOMIC DNA]</scope>
    <source>
        <strain evidence="21 22">CCMP332</strain>
    </source>
</reference>
<dbReference type="Pfam" id="PF00690">
    <property type="entry name" value="Cation_ATPase_N"/>
    <property type="match status" value="1"/>
</dbReference>
<comment type="caution">
    <text evidence="21">The sequence shown here is derived from an EMBL/GenBank/DDBJ whole genome shotgun (WGS) entry which is preliminary data.</text>
</comment>
<dbReference type="Proteomes" id="UP001516023">
    <property type="component" value="Unassembled WGS sequence"/>
</dbReference>
<keyword evidence="11" id="KW-1278">Translocase</keyword>
<feature type="domain" description="Cation-transporting P-type ATPase C-terminal" evidence="19">
    <location>
        <begin position="1003"/>
        <end position="1192"/>
    </location>
</feature>
<keyword evidence="4" id="KW-0109">Calcium transport</keyword>
<dbReference type="GO" id="GO:0005524">
    <property type="term" value="F:ATP binding"/>
    <property type="evidence" value="ECO:0007669"/>
    <property type="project" value="UniProtKB-KW"/>
</dbReference>
<feature type="transmembrane region" description="Helical" evidence="17">
    <location>
        <begin position="1006"/>
        <end position="1026"/>
    </location>
</feature>
<keyword evidence="9" id="KW-0067">ATP-binding</keyword>
<evidence type="ECO:0000259" key="19">
    <source>
        <dbReference type="Pfam" id="PF00689"/>
    </source>
</evidence>
<dbReference type="Gene3D" id="1.20.1110.10">
    <property type="entry name" value="Calcium-transporting ATPase, transmembrane domain"/>
    <property type="match status" value="2"/>
</dbReference>
<dbReference type="EC" id="7.2.2.10" evidence="2"/>
<feature type="domain" description="Cation-transporting P-type ATPase N-terminal" evidence="20">
    <location>
        <begin position="195"/>
        <end position="251"/>
    </location>
</feature>
<keyword evidence="5 17" id="KW-0812">Transmembrane</keyword>
<evidence type="ECO:0000256" key="4">
    <source>
        <dbReference type="ARBA" id="ARBA00022568"/>
    </source>
</evidence>
<evidence type="ECO:0000259" key="20">
    <source>
        <dbReference type="Pfam" id="PF00690"/>
    </source>
</evidence>
<feature type="region of interest" description="Disordered" evidence="16">
    <location>
        <begin position="1"/>
        <end position="33"/>
    </location>
</feature>
<dbReference type="NCBIfam" id="TIGR01494">
    <property type="entry name" value="ATPase_P-type"/>
    <property type="match status" value="1"/>
</dbReference>